<keyword evidence="3" id="KW-1185">Reference proteome</keyword>
<reference evidence="2 3" key="1">
    <citation type="submission" date="2017-11" db="EMBL/GenBank/DDBJ databases">
        <title>Bacillus camelliae sp. nov., isolated from pu'er tea.</title>
        <authorList>
            <person name="Niu L."/>
        </authorList>
    </citation>
    <scope>NUCLEOTIDE SEQUENCE [LARGE SCALE GENOMIC DNA]</scope>
    <source>
        <strain evidence="2 3">7578-1</strain>
    </source>
</reference>
<gene>
    <name evidence="2" type="ORF">CWO92_18535</name>
</gene>
<feature type="domain" description="Treble clef zinc finger" evidence="1">
    <location>
        <begin position="127"/>
        <end position="180"/>
    </location>
</feature>
<sequence length="576" mass="66759">MAILEKEVWVKCGLPTDKYYKEKGYKIPCYINEKGKLKADKSKRILVKIEDIPDGSSSIKVTKICDICGHHSKNIAYSMVLRGRCNTDGKDRCFKCGVHYRAFIKKEYVKYDKSLEFYSIKNNIEYLLDEFSTKNKKHPKEIAYSTKDEYLWVCPSCNSEYPMPIDRRTIGGSNCPFCVGARVNHTNCLWTTHPEVAKLLKNQNRGYEITHGIGTKEIFVCQQCEYEKISVPNNIIKQGFSCPRCSDGLSYPEKIMFNALEQTEIPFKFQESFKWSKRKRYDFYIPSLNCIIETHGEQHVKETGFTKMGGRTLYEEQENDKLKEKLALENGIKHYIVIDCQISDLYFIKENIMNSELSELINLKSIDWEKCQKFTLSTMIKDACNLWNEGIENTKVIGDNLNLSSKTIRIYLKKGAEIGWCDYNAKKALINSAKQNGELSRKRTIQLSMNGDFIREWDSATEAAEQIGVALHSVSRVCRKGLKYSVGGYKWLYEEDYNKLKENIKNSDLPNARCRRIVQLKLDNCFYKEWNSIKEASNKLSIVASSIFRSCNTNYTAGGFKWMYKEDYEKYISKAN</sequence>
<dbReference type="Pfam" id="PF14311">
    <property type="entry name" value="DUF4379"/>
    <property type="match status" value="1"/>
</dbReference>
<dbReference type="EMBL" id="PIQO01000017">
    <property type="protein sequence ID" value="PKR83563.1"/>
    <property type="molecule type" value="Genomic_DNA"/>
</dbReference>
<dbReference type="Gene3D" id="3.40.960.10">
    <property type="entry name" value="VSR Endonuclease"/>
    <property type="match status" value="1"/>
</dbReference>
<evidence type="ECO:0000313" key="3">
    <source>
        <dbReference type="Proteomes" id="UP000233440"/>
    </source>
</evidence>
<dbReference type="Gene3D" id="1.10.10.10">
    <property type="entry name" value="Winged helix-like DNA-binding domain superfamily/Winged helix DNA-binding domain"/>
    <property type="match status" value="2"/>
</dbReference>
<organism evidence="2 3">
    <name type="scientific">Heyndrickxia camelliae</name>
    <dbReference type="NCBI Taxonomy" id="1707093"/>
    <lineage>
        <taxon>Bacteria</taxon>
        <taxon>Bacillati</taxon>
        <taxon>Bacillota</taxon>
        <taxon>Bacilli</taxon>
        <taxon>Bacillales</taxon>
        <taxon>Bacillaceae</taxon>
        <taxon>Heyndrickxia</taxon>
    </lineage>
</organism>
<evidence type="ECO:0000313" key="2">
    <source>
        <dbReference type="EMBL" id="PKR83563.1"/>
    </source>
</evidence>
<dbReference type="AlphaFoldDB" id="A0A2N3LGB7"/>
<evidence type="ECO:0000259" key="1">
    <source>
        <dbReference type="Pfam" id="PF14311"/>
    </source>
</evidence>
<dbReference type="RefSeq" id="WP_101355703.1">
    <property type="nucleotide sequence ID" value="NZ_PIQO01000017.1"/>
</dbReference>
<dbReference type="InterPro" id="IPR025487">
    <property type="entry name" value="DUF4379"/>
</dbReference>
<proteinExistence type="predicted"/>
<dbReference type="Proteomes" id="UP000233440">
    <property type="component" value="Unassembled WGS sequence"/>
</dbReference>
<dbReference type="SMART" id="SM00497">
    <property type="entry name" value="IENR1"/>
    <property type="match status" value="2"/>
</dbReference>
<dbReference type="InterPro" id="IPR036388">
    <property type="entry name" value="WH-like_DNA-bd_sf"/>
</dbReference>
<protein>
    <recommendedName>
        <fullName evidence="1">Treble clef zinc finger domain-containing protein</fullName>
    </recommendedName>
</protein>
<name>A0A2N3LGB7_9BACI</name>
<comment type="caution">
    <text evidence="2">The sequence shown here is derived from an EMBL/GenBank/DDBJ whole genome shotgun (WGS) entry which is preliminary data.</text>
</comment>
<dbReference type="InterPro" id="IPR003647">
    <property type="entry name" value="Intron_nuc_1_rpt"/>
</dbReference>
<accession>A0A2N3LGB7</accession>